<evidence type="ECO:0000256" key="1">
    <source>
        <dbReference type="ARBA" id="ARBA00022679"/>
    </source>
</evidence>
<dbReference type="Proteomes" id="UP000004367">
    <property type="component" value="Unassembled WGS sequence"/>
</dbReference>
<dbReference type="Pfam" id="PF00583">
    <property type="entry name" value="Acetyltransf_1"/>
    <property type="match status" value="1"/>
</dbReference>
<feature type="domain" description="N-acetyltransferase" evidence="3">
    <location>
        <begin position="1"/>
        <end position="142"/>
    </location>
</feature>
<dbReference type="CDD" id="cd04301">
    <property type="entry name" value="NAT_SF"/>
    <property type="match status" value="1"/>
</dbReference>
<dbReference type="InterPro" id="IPR016181">
    <property type="entry name" value="Acyl_CoA_acyltransferase"/>
</dbReference>
<keyword evidence="5" id="KW-1185">Reference proteome</keyword>
<name>H5UTR9_9MICO</name>
<gene>
    <name evidence="4" type="ORF">MOPEL_096_01350</name>
</gene>
<evidence type="ECO:0000259" key="3">
    <source>
        <dbReference type="PROSITE" id="PS51186"/>
    </source>
</evidence>
<dbReference type="PANTHER" id="PTHR43877">
    <property type="entry name" value="AMINOALKYLPHOSPHONATE N-ACETYLTRANSFERASE-RELATED-RELATED"/>
    <property type="match status" value="1"/>
</dbReference>
<evidence type="ECO:0000256" key="2">
    <source>
        <dbReference type="ARBA" id="ARBA00023315"/>
    </source>
</evidence>
<organism evidence="4 5">
    <name type="scientific">Mobilicoccus pelagius NBRC 104925</name>
    <dbReference type="NCBI Taxonomy" id="1089455"/>
    <lineage>
        <taxon>Bacteria</taxon>
        <taxon>Bacillati</taxon>
        <taxon>Actinomycetota</taxon>
        <taxon>Actinomycetes</taxon>
        <taxon>Micrococcales</taxon>
        <taxon>Dermatophilaceae</taxon>
        <taxon>Mobilicoccus</taxon>
    </lineage>
</organism>
<evidence type="ECO:0000313" key="4">
    <source>
        <dbReference type="EMBL" id="GAB49127.1"/>
    </source>
</evidence>
<protein>
    <submittedName>
        <fullName evidence="4">Putative acetyltransferase</fullName>
    </submittedName>
</protein>
<dbReference type="AlphaFoldDB" id="H5UTR9"/>
<accession>H5UTR9</accession>
<dbReference type="EMBL" id="BAFE01000073">
    <property type="protein sequence ID" value="GAB49127.1"/>
    <property type="molecule type" value="Genomic_DNA"/>
</dbReference>
<keyword evidence="1 4" id="KW-0808">Transferase</keyword>
<reference evidence="4 5" key="1">
    <citation type="submission" date="2012-02" db="EMBL/GenBank/DDBJ databases">
        <title>Whole genome shotgun sequence of Mobilicoccus pelagius NBRC 104925.</title>
        <authorList>
            <person name="Yoshida Y."/>
            <person name="Hosoyama A."/>
            <person name="Tsuchikane K."/>
            <person name="Katsumata H."/>
            <person name="Yamazaki S."/>
            <person name="Fujita N."/>
        </authorList>
    </citation>
    <scope>NUCLEOTIDE SEQUENCE [LARGE SCALE GENOMIC DNA]</scope>
    <source>
        <strain evidence="4 5">NBRC 104925</strain>
    </source>
</reference>
<dbReference type="PROSITE" id="PS51186">
    <property type="entry name" value="GNAT"/>
    <property type="match status" value="1"/>
</dbReference>
<dbReference type="InterPro" id="IPR000182">
    <property type="entry name" value="GNAT_dom"/>
</dbReference>
<dbReference type="SUPFAM" id="SSF55729">
    <property type="entry name" value="Acyl-CoA N-acyltransferases (Nat)"/>
    <property type="match status" value="1"/>
</dbReference>
<dbReference type="STRING" id="1089455.MOPEL_096_01350"/>
<dbReference type="InterPro" id="IPR050832">
    <property type="entry name" value="Bact_Acetyltransf"/>
</dbReference>
<proteinExistence type="predicted"/>
<sequence>MWIAHRGEEEHSVESARRAVEEGRFAEAVTRDYVTILTAVLEGRVVGYVWLTASPLTAHLDVPSLGIEDVYVVPEARGQGVARCLLTAVAGLAQKRGVDHIGCALPTQAKDAHRTLARLGFAAVVTRRVAQTSTLLRRLRGPEARPTNVDQLLLQRRRRAQQRRQVLLGPVAAHS</sequence>
<evidence type="ECO:0000313" key="5">
    <source>
        <dbReference type="Proteomes" id="UP000004367"/>
    </source>
</evidence>
<dbReference type="GO" id="GO:0016747">
    <property type="term" value="F:acyltransferase activity, transferring groups other than amino-acyl groups"/>
    <property type="evidence" value="ECO:0007669"/>
    <property type="project" value="InterPro"/>
</dbReference>
<comment type="caution">
    <text evidence="4">The sequence shown here is derived from an EMBL/GenBank/DDBJ whole genome shotgun (WGS) entry which is preliminary data.</text>
</comment>
<dbReference type="Gene3D" id="3.40.630.30">
    <property type="match status" value="1"/>
</dbReference>
<keyword evidence="2" id="KW-0012">Acyltransferase</keyword>
<dbReference type="eggNOG" id="COG0456">
    <property type="taxonomic scope" value="Bacteria"/>
</dbReference>